<evidence type="ECO:0000256" key="1">
    <source>
        <dbReference type="ARBA" id="ARBA00022490"/>
    </source>
</evidence>
<dbReference type="OrthoDB" id="6495450at2"/>
<keyword evidence="1 4" id="KW-0963">Cytoplasm</keyword>
<comment type="subcellular location">
    <subcellularLocation>
        <location evidence="4">Cytoplasm</location>
        <location evidence="4">Cytosol</location>
    </subcellularLocation>
    <subcellularLocation>
        <location evidence="4">Periplasm</location>
    </subcellularLocation>
    <text evidence="4">The active form is cytosolic, while the periplasmic form is rapidly degraded, mainly by the tail-specific protease.</text>
</comment>
<dbReference type="EMBL" id="PJZH01000003">
    <property type="protein sequence ID" value="PLR38510.1"/>
    <property type="molecule type" value="Genomic_DNA"/>
</dbReference>
<evidence type="ECO:0000313" key="6">
    <source>
        <dbReference type="Proteomes" id="UP000234503"/>
    </source>
</evidence>
<sequence length="174" mass="19168">MIGILNRWRQFGRRYFWPHLLLGMVAASFGVSSGLGGSSDQSSLPNPSSTLNRQNSASTAFTRLMLLQEAHRRPAFSVDYWHQHAIRTVIRHLSFALAPAAVYQAATDAEAIQAVPLQAQRLALLVTLNALLTHEPKPPTIIRSTSGRLFMAMTRYHAGLWLAQVQGIRAGPIA</sequence>
<dbReference type="PIRSF" id="PIRSF004572">
    <property type="entry name" value="SecM"/>
    <property type="match status" value="1"/>
</dbReference>
<dbReference type="NCBIfam" id="NF002799">
    <property type="entry name" value="PRK02943.1-1"/>
    <property type="match status" value="1"/>
</dbReference>
<evidence type="ECO:0000313" key="5">
    <source>
        <dbReference type="EMBL" id="PLR38510.1"/>
    </source>
</evidence>
<proteinExistence type="inferred from homology"/>
<dbReference type="Pfam" id="PF06558">
    <property type="entry name" value="SecM"/>
    <property type="match status" value="1"/>
</dbReference>
<dbReference type="RefSeq" id="WP_101823449.1">
    <property type="nucleotide sequence ID" value="NZ_PJZH01000003.1"/>
</dbReference>
<dbReference type="AlphaFoldDB" id="A0A2N5E9D2"/>
<protein>
    <recommendedName>
        <fullName evidence="4">Secretion monitor</fullName>
    </recommendedName>
</protein>
<organism evidence="5 6">
    <name type="scientific">Chimaeribacter coloradensis</name>
    <dbReference type="NCBI Taxonomy" id="2060068"/>
    <lineage>
        <taxon>Bacteria</taxon>
        <taxon>Pseudomonadati</taxon>
        <taxon>Pseudomonadota</taxon>
        <taxon>Gammaproteobacteria</taxon>
        <taxon>Enterobacterales</taxon>
        <taxon>Yersiniaceae</taxon>
        <taxon>Chimaeribacter</taxon>
    </lineage>
</organism>
<comment type="function">
    <text evidence="4">Regulates secA expression by translational coupling of the secM secA operon. Translational pausing at a specific Pro residue 5 residues before the end of the protein may allow disruption of a mRNA repressor helix that normally suppresses secA translation initiation.</text>
</comment>
<dbReference type="HAMAP" id="MF_01332">
    <property type="entry name" value="SecM"/>
    <property type="match status" value="1"/>
</dbReference>
<dbReference type="GO" id="GO:0042597">
    <property type="term" value="C:periplasmic space"/>
    <property type="evidence" value="ECO:0007669"/>
    <property type="project" value="UniProtKB-SubCell"/>
</dbReference>
<dbReference type="InterPro" id="IPR009502">
    <property type="entry name" value="SecM"/>
</dbReference>
<dbReference type="Proteomes" id="UP000234503">
    <property type="component" value="Unassembled WGS sequence"/>
</dbReference>
<name>A0A2N5E9D2_9GAMM</name>
<dbReference type="GO" id="GO:0005829">
    <property type="term" value="C:cytosol"/>
    <property type="evidence" value="ECO:0007669"/>
    <property type="project" value="UniProtKB-SubCell"/>
</dbReference>
<comment type="similarity">
    <text evidence="4">Belongs to the SecM family.</text>
</comment>
<comment type="caution">
    <text evidence="5">The sequence shown here is derived from an EMBL/GenBank/DDBJ whole genome shotgun (WGS) entry which is preliminary data.</text>
</comment>
<evidence type="ECO:0000256" key="2">
    <source>
        <dbReference type="ARBA" id="ARBA00022729"/>
    </source>
</evidence>
<dbReference type="GO" id="GO:0045182">
    <property type="term" value="F:translation regulator activity"/>
    <property type="evidence" value="ECO:0007669"/>
    <property type="project" value="InterPro"/>
</dbReference>
<gene>
    <name evidence="4" type="primary">secM</name>
    <name evidence="5" type="ORF">CYR32_05860</name>
</gene>
<keyword evidence="2" id="KW-0732">Signal</keyword>
<reference evidence="5 6" key="1">
    <citation type="submission" date="2017-12" db="EMBL/GenBank/DDBJ databases">
        <title>Characterization of six clinical isolates of Enterochimera gen. nov., a novel genus of the Yersiniaciae family and the three species Enterochimera arupensis sp. nov., Enterochimera coloradensis sp. nov, and Enterochimera californica sp. nov.</title>
        <authorList>
            <person name="Rossi A."/>
            <person name="Fisher M."/>
        </authorList>
    </citation>
    <scope>NUCLEOTIDE SEQUENCE [LARGE SCALE GENOMIC DNA]</scope>
    <source>
        <strain evidence="6">2016-Iso4</strain>
    </source>
</reference>
<keyword evidence="3 4" id="KW-0574">Periplasm</keyword>
<evidence type="ECO:0000256" key="4">
    <source>
        <dbReference type="HAMAP-Rule" id="MF_01332"/>
    </source>
</evidence>
<accession>A0A2N5E9D2</accession>
<evidence type="ECO:0000256" key="3">
    <source>
        <dbReference type="ARBA" id="ARBA00022764"/>
    </source>
</evidence>
<keyword evidence="6" id="KW-1185">Reference proteome</keyword>